<protein>
    <submittedName>
        <fullName evidence="2">Uncharacterized protein</fullName>
    </submittedName>
</protein>
<reference evidence="2 3" key="1">
    <citation type="submission" date="2024-01" db="EMBL/GenBank/DDBJ databases">
        <title>Genome assemblies of Stephania.</title>
        <authorList>
            <person name="Yang L."/>
        </authorList>
    </citation>
    <scope>NUCLEOTIDE SEQUENCE [LARGE SCALE GENOMIC DNA]</scope>
    <source>
        <strain evidence="2">YNDBR</strain>
        <tissue evidence="2">Leaf</tissue>
    </source>
</reference>
<feature type="compositionally biased region" description="Basic and acidic residues" evidence="1">
    <location>
        <begin position="8"/>
        <end position="21"/>
    </location>
</feature>
<feature type="compositionally biased region" description="Polar residues" evidence="1">
    <location>
        <begin position="122"/>
        <end position="132"/>
    </location>
</feature>
<evidence type="ECO:0000313" key="3">
    <source>
        <dbReference type="Proteomes" id="UP001420932"/>
    </source>
</evidence>
<feature type="region of interest" description="Disordered" evidence="1">
    <location>
        <begin position="122"/>
        <end position="146"/>
    </location>
</feature>
<accession>A0AAP0J476</accession>
<evidence type="ECO:0000313" key="2">
    <source>
        <dbReference type="EMBL" id="KAK9127317.1"/>
    </source>
</evidence>
<dbReference type="EMBL" id="JBBNAF010000007">
    <property type="protein sequence ID" value="KAK9127317.1"/>
    <property type="molecule type" value="Genomic_DNA"/>
</dbReference>
<gene>
    <name evidence="2" type="ORF">Syun_016114</name>
</gene>
<keyword evidence="3" id="KW-1185">Reference proteome</keyword>
<organism evidence="2 3">
    <name type="scientific">Stephania yunnanensis</name>
    <dbReference type="NCBI Taxonomy" id="152371"/>
    <lineage>
        <taxon>Eukaryota</taxon>
        <taxon>Viridiplantae</taxon>
        <taxon>Streptophyta</taxon>
        <taxon>Embryophyta</taxon>
        <taxon>Tracheophyta</taxon>
        <taxon>Spermatophyta</taxon>
        <taxon>Magnoliopsida</taxon>
        <taxon>Ranunculales</taxon>
        <taxon>Menispermaceae</taxon>
        <taxon>Menispermoideae</taxon>
        <taxon>Cissampelideae</taxon>
        <taxon>Stephania</taxon>
    </lineage>
</organism>
<evidence type="ECO:0000256" key="1">
    <source>
        <dbReference type="SAM" id="MobiDB-lite"/>
    </source>
</evidence>
<dbReference type="Proteomes" id="UP001420932">
    <property type="component" value="Unassembled WGS sequence"/>
</dbReference>
<comment type="caution">
    <text evidence="2">The sequence shown here is derived from an EMBL/GenBank/DDBJ whole genome shotgun (WGS) entry which is preliminary data.</text>
</comment>
<name>A0AAP0J476_9MAGN</name>
<feature type="region of interest" description="Disordered" evidence="1">
    <location>
        <begin position="1"/>
        <end position="25"/>
    </location>
</feature>
<feature type="compositionally biased region" description="Polar residues" evidence="1">
    <location>
        <begin position="51"/>
        <end position="60"/>
    </location>
</feature>
<proteinExistence type="predicted"/>
<sequence length="241" mass="27521">MKIIVSADQDRDPQHSLDRSQPRTNVNHRQRIAESNVCRRRPVTPRPLVHDNTQGLSDMTNRNRSDVLRGGYDKFDEARKFDGDGHDFVEDKFVFGDDGFVIEKEKENGLTSTVQNHLVDADSSQKGQMQRSTLKRDTETSGDAPQVVCRRGPEVAARGVQINRVANQARRRLVTTYEPVRDCYATFFRSDGLRGGYDKFDEARKFDGDGHDFVEDKFVFGDDGFVIEVISHSKTYMCLKR</sequence>
<feature type="region of interest" description="Disordered" evidence="1">
    <location>
        <begin position="43"/>
        <end position="63"/>
    </location>
</feature>
<dbReference type="AlphaFoldDB" id="A0AAP0J476"/>